<sequence length="160" mass="17576">MADLDGSDVCPMSVDEYGYIRAKNSDPYGASGDVEGLNIAGKILEIGLEDTGTIGVSLSVWLLRGAALITLAEDASRSECHEAEDGGLESDHDVEEDESYCEIESRRTGWQRLGEREDKGTVEEMGRRAEAKNGMDIHVTISFIGIFWLVWSFLHYIEAG</sequence>
<keyword evidence="2" id="KW-0812">Transmembrane</keyword>
<dbReference type="Proteomes" id="UP000799779">
    <property type="component" value="Unassembled WGS sequence"/>
</dbReference>
<gene>
    <name evidence="3" type="ORF">P154DRAFT_581244</name>
</gene>
<reference evidence="3" key="1">
    <citation type="journal article" date="2020" name="Stud. Mycol.">
        <title>101 Dothideomycetes genomes: a test case for predicting lifestyles and emergence of pathogens.</title>
        <authorList>
            <person name="Haridas S."/>
            <person name="Albert R."/>
            <person name="Binder M."/>
            <person name="Bloem J."/>
            <person name="Labutti K."/>
            <person name="Salamov A."/>
            <person name="Andreopoulos B."/>
            <person name="Baker S."/>
            <person name="Barry K."/>
            <person name="Bills G."/>
            <person name="Bluhm B."/>
            <person name="Cannon C."/>
            <person name="Castanera R."/>
            <person name="Culley D."/>
            <person name="Daum C."/>
            <person name="Ezra D."/>
            <person name="Gonzalez J."/>
            <person name="Henrissat B."/>
            <person name="Kuo A."/>
            <person name="Liang C."/>
            <person name="Lipzen A."/>
            <person name="Lutzoni F."/>
            <person name="Magnuson J."/>
            <person name="Mondo S."/>
            <person name="Nolan M."/>
            <person name="Ohm R."/>
            <person name="Pangilinan J."/>
            <person name="Park H.-J."/>
            <person name="Ramirez L."/>
            <person name="Alfaro M."/>
            <person name="Sun H."/>
            <person name="Tritt A."/>
            <person name="Yoshinaga Y."/>
            <person name="Zwiers L.-H."/>
            <person name="Turgeon B."/>
            <person name="Goodwin S."/>
            <person name="Spatafora J."/>
            <person name="Crous P."/>
            <person name="Grigoriev I."/>
        </authorList>
    </citation>
    <scope>NUCLEOTIDE SEQUENCE</scope>
    <source>
        <strain evidence="3">CBS 123094</strain>
    </source>
</reference>
<keyword evidence="2" id="KW-0472">Membrane</keyword>
<dbReference type="EMBL" id="ML977647">
    <property type="protein sequence ID" value="KAF1995010.1"/>
    <property type="molecule type" value="Genomic_DNA"/>
</dbReference>
<keyword evidence="2" id="KW-1133">Transmembrane helix</keyword>
<protein>
    <submittedName>
        <fullName evidence="3">Uncharacterized protein</fullName>
    </submittedName>
</protein>
<evidence type="ECO:0000313" key="4">
    <source>
        <dbReference type="Proteomes" id="UP000799779"/>
    </source>
</evidence>
<keyword evidence="4" id="KW-1185">Reference proteome</keyword>
<dbReference type="AlphaFoldDB" id="A0A6A5VZY2"/>
<proteinExistence type="predicted"/>
<feature type="region of interest" description="Disordered" evidence="1">
    <location>
        <begin position="76"/>
        <end position="97"/>
    </location>
</feature>
<evidence type="ECO:0000256" key="2">
    <source>
        <dbReference type="SAM" id="Phobius"/>
    </source>
</evidence>
<evidence type="ECO:0000256" key="1">
    <source>
        <dbReference type="SAM" id="MobiDB-lite"/>
    </source>
</evidence>
<evidence type="ECO:0000313" key="3">
    <source>
        <dbReference type="EMBL" id="KAF1995010.1"/>
    </source>
</evidence>
<feature type="transmembrane region" description="Helical" evidence="2">
    <location>
        <begin position="137"/>
        <end position="157"/>
    </location>
</feature>
<name>A0A6A5VZY2_9PLEO</name>
<accession>A0A6A5VZY2</accession>
<organism evidence="3 4">
    <name type="scientific">Amniculicola lignicola CBS 123094</name>
    <dbReference type="NCBI Taxonomy" id="1392246"/>
    <lineage>
        <taxon>Eukaryota</taxon>
        <taxon>Fungi</taxon>
        <taxon>Dikarya</taxon>
        <taxon>Ascomycota</taxon>
        <taxon>Pezizomycotina</taxon>
        <taxon>Dothideomycetes</taxon>
        <taxon>Pleosporomycetidae</taxon>
        <taxon>Pleosporales</taxon>
        <taxon>Amniculicolaceae</taxon>
        <taxon>Amniculicola</taxon>
    </lineage>
</organism>
<feature type="compositionally biased region" description="Acidic residues" evidence="1">
    <location>
        <begin position="85"/>
        <end position="97"/>
    </location>
</feature>